<keyword evidence="3" id="KW-1185">Reference proteome</keyword>
<dbReference type="HOGENOM" id="CLU_3053405_0_0_1"/>
<reference evidence="1 3" key="2">
    <citation type="journal article" date="2014" name="BMC Genomics">
        <title>An improved genome release (version Mt4.0) for the model legume Medicago truncatula.</title>
        <authorList>
            <person name="Tang H."/>
            <person name="Krishnakumar V."/>
            <person name="Bidwell S."/>
            <person name="Rosen B."/>
            <person name="Chan A."/>
            <person name="Zhou S."/>
            <person name="Gentzbittel L."/>
            <person name="Childs K.L."/>
            <person name="Yandell M."/>
            <person name="Gundlach H."/>
            <person name="Mayer K.F."/>
            <person name="Schwartz D.C."/>
            <person name="Town C.D."/>
        </authorList>
    </citation>
    <scope>GENOME REANNOTATION</scope>
    <source>
        <strain evidence="2 3">cv. Jemalong A17</strain>
    </source>
</reference>
<dbReference type="EnsemblPlants" id="AES94412">
    <property type="protein sequence ID" value="AES94412"/>
    <property type="gene ID" value="MTR_5g014160"/>
</dbReference>
<proteinExistence type="predicted"/>
<dbReference type="PaxDb" id="3880-AES94412"/>
<reference evidence="2" key="3">
    <citation type="submission" date="2015-04" db="UniProtKB">
        <authorList>
            <consortium name="EnsemblPlants"/>
        </authorList>
    </citation>
    <scope>IDENTIFICATION</scope>
    <source>
        <strain evidence="2">cv. Jemalong A17</strain>
    </source>
</reference>
<dbReference type="EMBL" id="CM001221">
    <property type="protein sequence ID" value="AES94412.1"/>
    <property type="molecule type" value="Genomic_DNA"/>
</dbReference>
<protein>
    <submittedName>
        <fullName evidence="1 2">Uncharacterized protein</fullName>
    </submittedName>
</protein>
<evidence type="ECO:0000313" key="2">
    <source>
        <dbReference type="EnsemblPlants" id="AES94412"/>
    </source>
</evidence>
<evidence type="ECO:0000313" key="3">
    <source>
        <dbReference type="Proteomes" id="UP000002051"/>
    </source>
</evidence>
<gene>
    <name evidence="1" type="ordered locus">MTR_5g014160</name>
</gene>
<sequence length="54" mass="5854">MPLVPALSSDFGIDPYTFFCLELVPALCENIDIGPSVNFMLKKHKSIGIGPCTL</sequence>
<organism evidence="1 3">
    <name type="scientific">Medicago truncatula</name>
    <name type="common">Barrel medic</name>
    <name type="synonym">Medicago tribuloides</name>
    <dbReference type="NCBI Taxonomy" id="3880"/>
    <lineage>
        <taxon>Eukaryota</taxon>
        <taxon>Viridiplantae</taxon>
        <taxon>Streptophyta</taxon>
        <taxon>Embryophyta</taxon>
        <taxon>Tracheophyta</taxon>
        <taxon>Spermatophyta</taxon>
        <taxon>Magnoliopsida</taxon>
        <taxon>eudicotyledons</taxon>
        <taxon>Gunneridae</taxon>
        <taxon>Pentapetalae</taxon>
        <taxon>rosids</taxon>
        <taxon>fabids</taxon>
        <taxon>Fabales</taxon>
        <taxon>Fabaceae</taxon>
        <taxon>Papilionoideae</taxon>
        <taxon>50 kb inversion clade</taxon>
        <taxon>NPAAA clade</taxon>
        <taxon>Hologalegina</taxon>
        <taxon>IRL clade</taxon>
        <taxon>Trifolieae</taxon>
        <taxon>Medicago</taxon>
    </lineage>
</organism>
<reference evidence="1 3" key="1">
    <citation type="journal article" date="2011" name="Nature">
        <title>The Medicago genome provides insight into the evolution of rhizobial symbioses.</title>
        <authorList>
            <person name="Young N.D."/>
            <person name="Debelle F."/>
            <person name="Oldroyd G.E."/>
            <person name="Geurts R."/>
            <person name="Cannon S.B."/>
            <person name="Udvardi M.K."/>
            <person name="Benedito V.A."/>
            <person name="Mayer K.F."/>
            <person name="Gouzy J."/>
            <person name="Schoof H."/>
            <person name="Van de Peer Y."/>
            <person name="Proost S."/>
            <person name="Cook D.R."/>
            <person name="Meyers B.C."/>
            <person name="Spannagl M."/>
            <person name="Cheung F."/>
            <person name="De Mita S."/>
            <person name="Krishnakumar V."/>
            <person name="Gundlach H."/>
            <person name="Zhou S."/>
            <person name="Mudge J."/>
            <person name="Bharti A.K."/>
            <person name="Murray J.D."/>
            <person name="Naoumkina M.A."/>
            <person name="Rosen B."/>
            <person name="Silverstein K.A."/>
            <person name="Tang H."/>
            <person name="Rombauts S."/>
            <person name="Zhao P.X."/>
            <person name="Zhou P."/>
            <person name="Barbe V."/>
            <person name="Bardou P."/>
            <person name="Bechner M."/>
            <person name="Bellec A."/>
            <person name="Berger A."/>
            <person name="Berges H."/>
            <person name="Bidwell S."/>
            <person name="Bisseling T."/>
            <person name="Choisne N."/>
            <person name="Couloux A."/>
            <person name="Denny R."/>
            <person name="Deshpande S."/>
            <person name="Dai X."/>
            <person name="Doyle J.J."/>
            <person name="Dudez A.M."/>
            <person name="Farmer A.D."/>
            <person name="Fouteau S."/>
            <person name="Franken C."/>
            <person name="Gibelin C."/>
            <person name="Gish J."/>
            <person name="Goldstein S."/>
            <person name="Gonzalez A.J."/>
            <person name="Green P.J."/>
            <person name="Hallab A."/>
            <person name="Hartog M."/>
            <person name="Hua A."/>
            <person name="Humphray S.J."/>
            <person name="Jeong D.H."/>
            <person name="Jing Y."/>
            <person name="Jocker A."/>
            <person name="Kenton S.M."/>
            <person name="Kim D.J."/>
            <person name="Klee K."/>
            <person name="Lai H."/>
            <person name="Lang C."/>
            <person name="Lin S."/>
            <person name="Macmil S.L."/>
            <person name="Magdelenat G."/>
            <person name="Matthews L."/>
            <person name="McCorrison J."/>
            <person name="Monaghan E.L."/>
            <person name="Mun J.H."/>
            <person name="Najar F.Z."/>
            <person name="Nicholson C."/>
            <person name="Noirot C."/>
            <person name="O'Bleness M."/>
            <person name="Paule C.R."/>
            <person name="Poulain J."/>
            <person name="Prion F."/>
            <person name="Qin B."/>
            <person name="Qu C."/>
            <person name="Retzel E.F."/>
            <person name="Riddle C."/>
            <person name="Sallet E."/>
            <person name="Samain S."/>
            <person name="Samson N."/>
            <person name="Sanders I."/>
            <person name="Saurat O."/>
            <person name="Scarpelli C."/>
            <person name="Schiex T."/>
            <person name="Segurens B."/>
            <person name="Severin A.J."/>
            <person name="Sherrier D.J."/>
            <person name="Shi R."/>
            <person name="Sims S."/>
            <person name="Singer S.R."/>
            <person name="Sinharoy S."/>
            <person name="Sterck L."/>
            <person name="Viollet A."/>
            <person name="Wang B.B."/>
            <person name="Wang K."/>
            <person name="Wang M."/>
            <person name="Wang X."/>
            <person name="Warfsmann J."/>
            <person name="Weissenbach J."/>
            <person name="White D.D."/>
            <person name="White J.D."/>
            <person name="Wiley G.B."/>
            <person name="Wincker P."/>
            <person name="Xing Y."/>
            <person name="Yang L."/>
            <person name="Yao Z."/>
            <person name="Ying F."/>
            <person name="Zhai J."/>
            <person name="Zhou L."/>
            <person name="Zuber A."/>
            <person name="Denarie J."/>
            <person name="Dixon R.A."/>
            <person name="May G.D."/>
            <person name="Schwartz D.C."/>
            <person name="Rogers J."/>
            <person name="Quetier F."/>
            <person name="Town C.D."/>
            <person name="Roe B.A."/>
        </authorList>
    </citation>
    <scope>NUCLEOTIDE SEQUENCE [LARGE SCALE GENOMIC DNA]</scope>
    <source>
        <strain evidence="1">A17</strain>
        <strain evidence="2 3">cv. Jemalong A17</strain>
    </source>
</reference>
<dbReference type="AlphaFoldDB" id="G7JZV8"/>
<name>G7JZV8_MEDTR</name>
<dbReference type="Proteomes" id="UP000002051">
    <property type="component" value="Chromosome 5"/>
</dbReference>
<accession>G7JZV8</accession>
<evidence type="ECO:0000313" key="1">
    <source>
        <dbReference type="EMBL" id="AES94412.1"/>
    </source>
</evidence>